<name>A0A1L8EYA4_XENLA</name>
<dbReference type="RefSeq" id="XP_018091980.1">
    <property type="nucleotide sequence ID" value="XM_018236491.2"/>
</dbReference>
<dbReference type="RefSeq" id="XP_018091978.1">
    <property type="nucleotide sequence ID" value="XM_018236489.2"/>
</dbReference>
<reference evidence="3 4" key="1">
    <citation type="submission" date="2022-04" db="UniProtKB">
        <authorList>
            <consortium name="RefSeq"/>
        </authorList>
    </citation>
    <scope>IDENTIFICATION</scope>
    <source>
        <strain evidence="3 4">J_2021</strain>
        <tissue evidence="3 4">Erythrocytes</tissue>
    </source>
</reference>
<dbReference type="GeneID" id="108701619"/>
<dbReference type="AlphaFoldDB" id="A0A1L8EYA4"/>
<organism evidence="4">
    <name type="scientific">Xenopus laevis</name>
    <name type="common">African clawed frog</name>
    <dbReference type="NCBI Taxonomy" id="8355"/>
    <lineage>
        <taxon>Eukaryota</taxon>
        <taxon>Metazoa</taxon>
        <taxon>Chordata</taxon>
        <taxon>Craniata</taxon>
        <taxon>Vertebrata</taxon>
        <taxon>Euteleostomi</taxon>
        <taxon>Amphibia</taxon>
        <taxon>Batrachia</taxon>
        <taxon>Anura</taxon>
        <taxon>Pipoidea</taxon>
        <taxon>Pipidae</taxon>
        <taxon>Xenopodinae</taxon>
        <taxon>Xenopus</taxon>
        <taxon>Xenopus</taxon>
    </lineage>
</organism>
<sequence>MGRLDEQAKHRIVILRKAGLSFRKIKKVLELDNIKVTPQAIYLFLKRKKIEPDKSSPASQPQTISPRVQPWGDRQPWTPCQETGQKPITTENKLSAGHRPTQVVNQEEGIKIVSVTSLSKSNHAFQATSSNQRLISQGQIPTETLNRPQPTQCLPVAPPQLHGRARTPVPAPRNPALLVTKKIVDRAIHLQKKVNVQNGAQIVVNGTHYPVSTSAASRSPSIRAVSVPSRQVKDASIQTALSFPPPRPSVSAEQLDSVRGDIHRLTQAVHTLMERQNRWEQEQHRQQQSNHQELLQQIQQLGATLTAKAAQNCSTYATGEQMEATLPDFGPFKMELL</sequence>
<evidence type="ECO:0000313" key="5">
    <source>
        <dbReference type="RefSeq" id="XP_018091980.1"/>
    </source>
</evidence>
<dbReference type="OrthoDB" id="8895781at2759"/>
<evidence type="ECO:0000313" key="4">
    <source>
        <dbReference type="RefSeq" id="XP_018091979.1"/>
    </source>
</evidence>
<keyword evidence="2" id="KW-1185">Reference proteome</keyword>
<protein>
    <submittedName>
        <fullName evidence="3 4">Uncharacterized protein LOC108701619</fullName>
    </submittedName>
</protein>
<feature type="compositionally biased region" description="Polar residues" evidence="1">
    <location>
        <begin position="78"/>
        <end position="92"/>
    </location>
</feature>
<dbReference type="PaxDb" id="8355-A0A1L8EYA4"/>
<evidence type="ECO:0000313" key="3">
    <source>
        <dbReference type="RefSeq" id="XP_018091978.1"/>
    </source>
</evidence>
<dbReference type="RefSeq" id="XP_018091979.1">
    <property type="nucleotide sequence ID" value="XM_018236490.2"/>
</dbReference>
<evidence type="ECO:0000256" key="1">
    <source>
        <dbReference type="SAM" id="MobiDB-lite"/>
    </source>
</evidence>
<proteinExistence type="predicted"/>
<feature type="compositionally biased region" description="Polar residues" evidence="1">
    <location>
        <begin position="56"/>
        <end position="66"/>
    </location>
</feature>
<feature type="region of interest" description="Disordered" evidence="1">
    <location>
        <begin position="52"/>
        <end position="92"/>
    </location>
</feature>
<dbReference type="Bgee" id="108701619">
    <property type="expression patterns" value="Expressed in blastula and 19 other cell types or tissues"/>
</dbReference>
<evidence type="ECO:0000313" key="2">
    <source>
        <dbReference type="Proteomes" id="UP000186698"/>
    </source>
</evidence>
<evidence type="ECO:0000313" key="6">
    <source>
        <dbReference type="RefSeq" id="XP_018091981.1"/>
    </source>
</evidence>
<dbReference type="KEGG" id="xla:108701619"/>
<gene>
    <name evidence="3 4 5 6" type="primary">LOC108701619</name>
</gene>
<dbReference type="OMA" id="HTLMERQ"/>
<accession>A0A1L8EYA4</accession>
<dbReference type="Proteomes" id="UP000186698">
    <property type="component" value="Chromosome 9_10L"/>
</dbReference>
<dbReference type="RefSeq" id="XP_018091981.1">
    <property type="nucleotide sequence ID" value="XM_018236492.2"/>
</dbReference>